<dbReference type="Proteomes" id="UP001501752">
    <property type="component" value="Unassembled WGS sequence"/>
</dbReference>
<evidence type="ECO:0000313" key="4">
    <source>
        <dbReference type="Proteomes" id="UP001501752"/>
    </source>
</evidence>
<dbReference type="InterPro" id="IPR050267">
    <property type="entry name" value="Anti-sigma-factor_SerPK"/>
</dbReference>
<evidence type="ECO:0000313" key="3">
    <source>
        <dbReference type="EMBL" id="GAA4876853.1"/>
    </source>
</evidence>
<keyword evidence="1" id="KW-0808">Transferase</keyword>
<gene>
    <name evidence="3" type="ORF">GCM10023235_65830</name>
</gene>
<evidence type="ECO:0000256" key="1">
    <source>
        <dbReference type="ARBA" id="ARBA00022527"/>
    </source>
</evidence>
<keyword evidence="4" id="KW-1185">Reference proteome</keyword>
<name>A0ABP9EHB5_9ACTN</name>
<dbReference type="EMBL" id="BAABIS010000001">
    <property type="protein sequence ID" value="GAA4876853.1"/>
    <property type="molecule type" value="Genomic_DNA"/>
</dbReference>
<protein>
    <recommendedName>
        <fullName evidence="2">Histidine kinase/HSP90-like ATPase domain-containing protein</fullName>
    </recommendedName>
</protein>
<dbReference type="CDD" id="cd16936">
    <property type="entry name" value="HATPase_RsbW-like"/>
    <property type="match status" value="1"/>
</dbReference>
<dbReference type="Gene3D" id="3.30.565.10">
    <property type="entry name" value="Histidine kinase-like ATPase, C-terminal domain"/>
    <property type="match status" value="1"/>
</dbReference>
<accession>A0ABP9EHB5</accession>
<dbReference type="InterPro" id="IPR003594">
    <property type="entry name" value="HATPase_dom"/>
</dbReference>
<dbReference type="PANTHER" id="PTHR35526:SF3">
    <property type="entry name" value="ANTI-SIGMA-F FACTOR RSBW"/>
    <property type="match status" value="1"/>
</dbReference>
<sequence>MRTRIVTAVVVTERGDGESPLISGAPMFTTDTTTDRTGAVGAQPGRTRTAEYSMAATAVAVSGFRNFARDTAARWMISPDDTGLALVVSELVGNAVRHSGSADVSLLLSATVTTLTVEVRDSGRWRRPSAPVTDGLACGGRGLDIVEACATRTTVHRTLAGTRVIAVLPLG</sequence>
<proteinExistence type="predicted"/>
<dbReference type="PANTHER" id="PTHR35526">
    <property type="entry name" value="ANTI-SIGMA-F FACTOR RSBW-RELATED"/>
    <property type="match status" value="1"/>
</dbReference>
<dbReference type="SUPFAM" id="SSF55874">
    <property type="entry name" value="ATPase domain of HSP90 chaperone/DNA topoisomerase II/histidine kinase"/>
    <property type="match status" value="1"/>
</dbReference>
<keyword evidence="1" id="KW-0418">Kinase</keyword>
<keyword evidence="1" id="KW-0723">Serine/threonine-protein kinase</keyword>
<reference evidence="4" key="1">
    <citation type="journal article" date="2019" name="Int. J. Syst. Evol. Microbiol.">
        <title>The Global Catalogue of Microorganisms (GCM) 10K type strain sequencing project: providing services to taxonomists for standard genome sequencing and annotation.</title>
        <authorList>
            <consortium name="The Broad Institute Genomics Platform"/>
            <consortium name="The Broad Institute Genome Sequencing Center for Infectious Disease"/>
            <person name="Wu L."/>
            <person name="Ma J."/>
        </authorList>
    </citation>
    <scope>NUCLEOTIDE SEQUENCE [LARGE SCALE GENOMIC DNA]</scope>
    <source>
        <strain evidence="4">JCM 13006</strain>
    </source>
</reference>
<comment type="caution">
    <text evidence="3">The sequence shown here is derived from an EMBL/GenBank/DDBJ whole genome shotgun (WGS) entry which is preliminary data.</text>
</comment>
<feature type="domain" description="Histidine kinase/HSP90-like ATPase" evidence="2">
    <location>
        <begin position="55"/>
        <end position="166"/>
    </location>
</feature>
<dbReference type="InterPro" id="IPR036890">
    <property type="entry name" value="HATPase_C_sf"/>
</dbReference>
<evidence type="ECO:0000259" key="2">
    <source>
        <dbReference type="Pfam" id="PF13581"/>
    </source>
</evidence>
<organism evidence="3 4">
    <name type="scientific">Kitasatospora terrestris</name>
    <dbReference type="NCBI Taxonomy" id="258051"/>
    <lineage>
        <taxon>Bacteria</taxon>
        <taxon>Bacillati</taxon>
        <taxon>Actinomycetota</taxon>
        <taxon>Actinomycetes</taxon>
        <taxon>Kitasatosporales</taxon>
        <taxon>Streptomycetaceae</taxon>
        <taxon>Kitasatospora</taxon>
    </lineage>
</organism>
<dbReference type="Pfam" id="PF13581">
    <property type="entry name" value="HATPase_c_2"/>
    <property type="match status" value="1"/>
</dbReference>